<protein>
    <submittedName>
        <fullName evidence="1">Uncharacterized protein</fullName>
    </submittedName>
</protein>
<evidence type="ECO:0000313" key="1">
    <source>
        <dbReference type="EMBL" id="PLA55339.1"/>
    </source>
</evidence>
<reference evidence="1 2" key="1">
    <citation type="submission" date="2017-12" db="EMBL/GenBank/DDBJ databases">
        <title>Phylogenetic diversity of female urinary microbiome.</title>
        <authorList>
            <person name="Thomas-White K."/>
            <person name="Wolfe A.J."/>
        </authorList>
    </citation>
    <scope>NUCLEOTIDE SEQUENCE [LARGE SCALE GENOMIC DNA]</scope>
    <source>
        <strain evidence="1 2">UMB0004</strain>
    </source>
</reference>
<comment type="caution">
    <text evidence="1">The sequence shown here is derived from an EMBL/GenBank/DDBJ whole genome shotgun (WGS) entry which is preliminary data.</text>
</comment>
<dbReference type="Proteomes" id="UP000234212">
    <property type="component" value="Unassembled WGS sequence"/>
</dbReference>
<dbReference type="AlphaFoldDB" id="A0AAP8LV22"/>
<accession>A0AAP8LV22</accession>
<dbReference type="EMBL" id="PKJX01000010">
    <property type="protein sequence ID" value="PLA55339.1"/>
    <property type="molecule type" value="Genomic_DNA"/>
</dbReference>
<organism evidence="1 2">
    <name type="scientific">Lacticaseibacillus rhamnosus</name>
    <name type="common">Lactobacillus rhamnosus</name>
    <dbReference type="NCBI Taxonomy" id="47715"/>
    <lineage>
        <taxon>Bacteria</taxon>
        <taxon>Bacillati</taxon>
        <taxon>Bacillota</taxon>
        <taxon>Bacilli</taxon>
        <taxon>Lactobacillales</taxon>
        <taxon>Lactobacillaceae</taxon>
        <taxon>Lacticaseibacillus</taxon>
    </lineage>
</organism>
<gene>
    <name evidence="1" type="ORF">CYJ91_13710</name>
</gene>
<name>A0AAP8LV22_LACRH</name>
<evidence type="ECO:0000313" key="2">
    <source>
        <dbReference type="Proteomes" id="UP000234212"/>
    </source>
</evidence>
<proteinExistence type="predicted"/>
<sequence>MQFKIKVQRKENCDQISFFLTNGRKKTVANLLEKMTVFYCKSYVNRLERSCQGSIGGGRCSLSSMELLEIVIVDNQKDYR</sequence>